<feature type="compositionally biased region" description="Polar residues" evidence="9">
    <location>
        <begin position="705"/>
        <end position="714"/>
    </location>
</feature>
<accession>A0A0U9HIJ2</accession>
<evidence type="ECO:0000256" key="4">
    <source>
        <dbReference type="ARBA" id="ARBA00022737"/>
    </source>
</evidence>
<feature type="transmembrane region" description="Helical" evidence="10">
    <location>
        <begin position="418"/>
        <end position="449"/>
    </location>
</feature>
<protein>
    <submittedName>
        <fullName evidence="12">Na+/dicarboxylate, Na+/tricarboxylate and phosphate transporters</fullName>
    </submittedName>
</protein>
<dbReference type="Proteomes" id="UP000054558">
    <property type="component" value="Unassembled WGS sequence"/>
</dbReference>
<dbReference type="OMA" id="CLFVMCA"/>
<feature type="transmembrane region" description="Helical" evidence="10">
    <location>
        <begin position="547"/>
        <end position="570"/>
    </location>
</feature>
<evidence type="ECO:0000256" key="7">
    <source>
        <dbReference type="ARBA" id="ARBA00023136"/>
    </source>
</evidence>
<keyword evidence="4" id="KW-0677">Repeat</keyword>
<evidence type="ECO:0000313" key="12">
    <source>
        <dbReference type="EMBL" id="GAQ79443.1"/>
    </source>
</evidence>
<evidence type="ECO:0000259" key="11">
    <source>
        <dbReference type="PROSITE" id="PS51202"/>
    </source>
</evidence>
<dbReference type="Gene3D" id="3.30.70.1450">
    <property type="entry name" value="Regulator of K+ conductance, C-terminal domain"/>
    <property type="match status" value="2"/>
</dbReference>
<dbReference type="OrthoDB" id="442352at2759"/>
<evidence type="ECO:0000256" key="5">
    <source>
        <dbReference type="ARBA" id="ARBA00022989"/>
    </source>
</evidence>
<dbReference type="GO" id="GO:0006813">
    <property type="term" value="P:potassium ion transport"/>
    <property type="evidence" value="ECO:0007669"/>
    <property type="project" value="InterPro"/>
</dbReference>
<evidence type="ECO:0000256" key="3">
    <source>
        <dbReference type="ARBA" id="ARBA00022692"/>
    </source>
</evidence>
<comment type="subcellular location">
    <subcellularLocation>
        <location evidence="1">Membrane</location>
        <topology evidence="1">Multi-pass membrane protein</topology>
    </subcellularLocation>
</comment>
<dbReference type="PANTHER" id="PTHR43652">
    <property type="entry name" value="BASIC AMINO ACID ANTIPORTER YFCC-RELATED"/>
    <property type="match status" value="1"/>
</dbReference>
<evidence type="ECO:0000256" key="9">
    <source>
        <dbReference type="SAM" id="MobiDB-lite"/>
    </source>
</evidence>
<feature type="region of interest" description="Disordered" evidence="9">
    <location>
        <begin position="642"/>
        <end position="668"/>
    </location>
</feature>
<dbReference type="GO" id="GO:0015116">
    <property type="term" value="F:sulfate transmembrane transporter activity"/>
    <property type="evidence" value="ECO:0007669"/>
    <property type="project" value="UniProtKB-ARBA"/>
</dbReference>
<feature type="transmembrane region" description="Helical" evidence="10">
    <location>
        <begin position="608"/>
        <end position="626"/>
    </location>
</feature>
<feature type="transmembrane region" description="Helical" evidence="10">
    <location>
        <begin position="30"/>
        <end position="47"/>
    </location>
</feature>
<dbReference type="InterPro" id="IPR051679">
    <property type="entry name" value="DASS-Related_Transporters"/>
</dbReference>
<evidence type="ECO:0000256" key="8">
    <source>
        <dbReference type="ARBA" id="ARBA00061614"/>
    </source>
</evidence>
<keyword evidence="2" id="KW-0813">Transport</keyword>
<dbReference type="InterPro" id="IPR036721">
    <property type="entry name" value="RCK_C_sf"/>
</dbReference>
<comment type="similarity">
    <text evidence="8">Belongs to the divalent anion:Na+ symporter (DASS) superfamily. Na+/sulfate symporter (TC 2.A.47.4) family.</text>
</comment>
<evidence type="ECO:0000256" key="10">
    <source>
        <dbReference type="SAM" id="Phobius"/>
    </source>
</evidence>
<organism evidence="12 13">
    <name type="scientific">Klebsormidium nitens</name>
    <name type="common">Green alga</name>
    <name type="synonym">Ulothrix nitens</name>
    <dbReference type="NCBI Taxonomy" id="105231"/>
    <lineage>
        <taxon>Eukaryota</taxon>
        <taxon>Viridiplantae</taxon>
        <taxon>Streptophyta</taxon>
        <taxon>Klebsormidiophyceae</taxon>
        <taxon>Klebsormidiales</taxon>
        <taxon>Klebsormidiaceae</taxon>
        <taxon>Klebsormidium</taxon>
    </lineage>
</organism>
<dbReference type="GO" id="GO:0005886">
    <property type="term" value="C:plasma membrane"/>
    <property type="evidence" value="ECO:0000318"/>
    <property type="project" value="GO_Central"/>
</dbReference>
<feature type="transmembrane region" description="Helical" evidence="10">
    <location>
        <begin position="582"/>
        <end position="602"/>
    </location>
</feature>
<feature type="transmembrane region" description="Helical" evidence="10">
    <location>
        <begin position="493"/>
        <end position="512"/>
    </location>
</feature>
<feature type="transmembrane region" description="Helical" evidence="10">
    <location>
        <begin position="157"/>
        <end position="178"/>
    </location>
</feature>
<dbReference type="FunFam" id="3.30.70.1450:FF:000009">
    <property type="entry name" value="SLC13 family permease"/>
    <property type="match status" value="1"/>
</dbReference>
<feature type="domain" description="RCK C-terminal" evidence="11">
    <location>
        <begin position="220"/>
        <end position="305"/>
    </location>
</feature>
<feature type="domain" description="RCK C-terminal" evidence="11">
    <location>
        <begin position="313"/>
        <end position="399"/>
    </location>
</feature>
<keyword evidence="3 10" id="KW-0812">Transmembrane</keyword>
<dbReference type="Pfam" id="PF02080">
    <property type="entry name" value="TrkA_C"/>
    <property type="match status" value="2"/>
</dbReference>
<feature type="transmembrane region" description="Helical" evidence="10">
    <location>
        <begin position="461"/>
        <end position="481"/>
    </location>
</feature>
<feature type="region of interest" description="Disordered" evidence="9">
    <location>
        <begin position="705"/>
        <end position="730"/>
    </location>
</feature>
<dbReference type="InterPro" id="IPR004680">
    <property type="entry name" value="Cit_transptr-like_dom"/>
</dbReference>
<evidence type="ECO:0000256" key="1">
    <source>
        <dbReference type="ARBA" id="ARBA00004141"/>
    </source>
</evidence>
<sequence length="730" mass="78418">MAEGWQAWTCLGMIFGMLVCLVLEAGPPDMIMMGTLICFIPLGILNVEQALHGFSDNAMLSIGVLFIVAKGIEMSGGLEYVSKIMFKTKSQPDPKSGEVAKGQSLVWVLMKFMIPVAVFSAFLANIPLVAMMIPPVADYARRLNMAPSKVLLPLSFAALYGGTWTLIGSGTNLVVYSLANRAVPEMKMNLFELGIVGIPVTVAGIFYIVALGGKLLPDRLAMSSSTINAREYNVVLEIKPKCSFCRKTIEQSGIRRQPGLSLVQVERDGFPIPSPGADFVLLPRDRLHFTGVIDSILSLTQLDGLTLSEEEGGDSIDLNKLRTDDVLVEAVVASRSPMVDKTIRDLQFRTRYNAIIIAVHRHGTRINSGIGDIVLDAGDSLLMVASSGFVAKHRNNSTFALVSQLTGFTAIQRKKAPYAAVFVLLLVIFSAIGYPLITCGLFSVAAMLLTKCLTVRDARESIELGVLIMIASAFGISEALVRSGASHLVAKAMMSMASPFGSVGLIAATYIATTVFSCAITNSAAVTIMFPVALSAAQLNGLDFRPFAYILMMASSASFMTPTGCPTNLMVYTPGGYKFMDYVVFGGPLQLWLLFITVGVTVTLDYWWIWWGVLIIGTCVLTPILAKQSCNFPKQGRIMSDTDAGSEGGKAFSTSDDEPVKAQKENGSSMITMSSLPTSTMAGNGVHIAMSGGFSVVKAPAEIQSSTSRRNSLSMEKKLLDDPGFSEVQM</sequence>
<dbReference type="Pfam" id="PF03600">
    <property type="entry name" value="CitMHS"/>
    <property type="match status" value="1"/>
</dbReference>
<dbReference type="AlphaFoldDB" id="A0A0U9HIJ2"/>
<evidence type="ECO:0000256" key="6">
    <source>
        <dbReference type="ARBA" id="ARBA00023032"/>
    </source>
</evidence>
<reference evidence="12 13" key="1">
    <citation type="journal article" date="2014" name="Nat. Commun.">
        <title>Klebsormidium flaccidum genome reveals primary factors for plant terrestrial adaptation.</title>
        <authorList>
            <person name="Hori K."/>
            <person name="Maruyama F."/>
            <person name="Fujisawa T."/>
            <person name="Togashi T."/>
            <person name="Yamamoto N."/>
            <person name="Seo M."/>
            <person name="Sato S."/>
            <person name="Yamada T."/>
            <person name="Mori H."/>
            <person name="Tajima N."/>
            <person name="Moriyama T."/>
            <person name="Ikeuchi M."/>
            <person name="Watanabe M."/>
            <person name="Wada H."/>
            <person name="Kobayashi K."/>
            <person name="Saito M."/>
            <person name="Masuda T."/>
            <person name="Sasaki-Sekimoto Y."/>
            <person name="Mashiguchi K."/>
            <person name="Awai K."/>
            <person name="Shimojima M."/>
            <person name="Masuda S."/>
            <person name="Iwai M."/>
            <person name="Nobusawa T."/>
            <person name="Narise T."/>
            <person name="Kondo S."/>
            <person name="Saito H."/>
            <person name="Sato R."/>
            <person name="Murakawa M."/>
            <person name="Ihara Y."/>
            <person name="Oshima-Yamada Y."/>
            <person name="Ohtaka K."/>
            <person name="Satoh M."/>
            <person name="Sonobe K."/>
            <person name="Ishii M."/>
            <person name="Ohtani R."/>
            <person name="Kanamori-Sato M."/>
            <person name="Honoki R."/>
            <person name="Miyazaki D."/>
            <person name="Mochizuki H."/>
            <person name="Umetsu J."/>
            <person name="Higashi K."/>
            <person name="Shibata D."/>
            <person name="Kamiya Y."/>
            <person name="Sato N."/>
            <person name="Nakamura Y."/>
            <person name="Tabata S."/>
            <person name="Ida S."/>
            <person name="Kurokawa K."/>
            <person name="Ohta H."/>
        </authorList>
    </citation>
    <scope>NUCLEOTIDE SEQUENCE [LARGE SCALE GENOMIC DNA]</scope>
    <source>
        <strain evidence="12 13">NIES-2285</strain>
    </source>
</reference>
<dbReference type="InterPro" id="IPR006037">
    <property type="entry name" value="RCK_C"/>
</dbReference>
<dbReference type="GO" id="GO:0008324">
    <property type="term" value="F:monoatomic cation transmembrane transporter activity"/>
    <property type="evidence" value="ECO:0007669"/>
    <property type="project" value="InterPro"/>
</dbReference>
<feature type="transmembrane region" description="Helical" evidence="10">
    <location>
        <begin position="59"/>
        <end position="81"/>
    </location>
</feature>
<name>A0A0U9HIJ2_KLENI</name>
<feature type="transmembrane region" description="Helical" evidence="10">
    <location>
        <begin position="6"/>
        <end position="23"/>
    </location>
</feature>
<proteinExistence type="inferred from homology"/>
<evidence type="ECO:0000313" key="13">
    <source>
        <dbReference type="Proteomes" id="UP000054558"/>
    </source>
</evidence>
<gene>
    <name evidence="12" type="ORF">KFL_000300410</name>
</gene>
<evidence type="ECO:0000256" key="2">
    <source>
        <dbReference type="ARBA" id="ARBA00022448"/>
    </source>
</evidence>
<keyword evidence="13" id="KW-1185">Reference proteome</keyword>
<dbReference type="SUPFAM" id="SSF116726">
    <property type="entry name" value="TrkA C-terminal domain-like"/>
    <property type="match status" value="2"/>
</dbReference>
<dbReference type="PANTHER" id="PTHR43652:SF2">
    <property type="entry name" value="BASIC AMINO ACID ANTIPORTER YFCC-RELATED"/>
    <property type="match status" value="1"/>
</dbReference>
<keyword evidence="7 10" id="KW-0472">Membrane</keyword>
<dbReference type="STRING" id="105231.A0A0U9HIJ2"/>
<keyword evidence="5 10" id="KW-1133">Transmembrane helix</keyword>
<dbReference type="EMBL" id="DF236979">
    <property type="protein sequence ID" value="GAQ79443.1"/>
    <property type="molecule type" value="Genomic_DNA"/>
</dbReference>
<feature type="transmembrane region" description="Helical" evidence="10">
    <location>
        <begin position="519"/>
        <end position="541"/>
    </location>
</feature>
<dbReference type="PROSITE" id="PS51202">
    <property type="entry name" value="RCK_C"/>
    <property type="match status" value="2"/>
</dbReference>
<feature type="transmembrane region" description="Helical" evidence="10">
    <location>
        <begin position="190"/>
        <end position="210"/>
    </location>
</feature>
<feature type="transmembrane region" description="Helical" evidence="10">
    <location>
        <begin position="112"/>
        <end position="137"/>
    </location>
</feature>
<keyword evidence="6" id="KW-0764">Sulfate transport</keyword>